<feature type="region of interest" description="Disordered" evidence="1">
    <location>
        <begin position="54"/>
        <end position="73"/>
    </location>
</feature>
<dbReference type="Proteomes" id="UP000279227">
    <property type="component" value="Chromosome"/>
</dbReference>
<gene>
    <name evidence="2" type="ORF">NCTC11432_04794</name>
</gene>
<evidence type="ECO:0000313" key="2">
    <source>
        <dbReference type="EMBL" id="VEE11432.1"/>
    </source>
</evidence>
<dbReference type="GeneID" id="93023321"/>
<dbReference type="STRING" id="525257.HMPREF0204_15020"/>
<name>A0A448BA12_CHRGE</name>
<dbReference type="RefSeq" id="WP_002981175.1">
    <property type="nucleotide sequence ID" value="NZ_CP068486.1"/>
</dbReference>
<sequence length="73" mass="8442">MKKFIPFLSIMIGSVLSQSCVQRDEDIISTNNEKFEIKTNLQMRYDSAKTVQQIIDPDPPVRDGDNWRIKPSN</sequence>
<evidence type="ECO:0000313" key="3">
    <source>
        <dbReference type="Proteomes" id="UP000279227"/>
    </source>
</evidence>
<reference evidence="2 3" key="1">
    <citation type="submission" date="2018-12" db="EMBL/GenBank/DDBJ databases">
        <authorList>
            <consortium name="Pathogen Informatics"/>
        </authorList>
    </citation>
    <scope>NUCLEOTIDE SEQUENCE [LARGE SCALE GENOMIC DNA]</scope>
    <source>
        <strain evidence="2 3">NCTC11432</strain>
    </source>
</reference>
<dbReference type="OrthoDB" id="1269020at2"/>
<feature type="compositionally biased region" description="Basic and acidic residues" evidence="1">
    <location>
        <begin position="59"/>
        <end position="73"/>
    </location>
</feature>
<evidence type="ECO:0000256" key="1">
    <source>
        <dbReference type="SAM" id="MobiDB-lite"/>
    </source>
</evidence>
<organism evidence="2 3">
    <name type="scientific">Chryseobacterium gleum</name>
    <name type="common">Flavobacterium gleum</name>
    <dbReference type="NCBI Taxonomy" id="250"/>
    <lineage>
        <taxon>Bacteria</taxon>
        <taxon>Pseudomonadati</taxon>
        <taxon>Bacteroidota</taxon>
        <taxon>Flavobacteriia</taxon>
        <taxon>Flavobacteriales</taxon>
        <taxon>Weeksellaceae</taxon>
        <taxon>Chryseobacterium group</taxon>
        <taxon>Chryseobacterium</taxon>
    </lineage>
</organism>
<dbReference type="KEGG" id="cgle:NCTC11432_04794"/>
<dbReference type="EMBL" id="LR134289">
    <property type="protein sequence ID" value="VEE11432.1"/>
    <property type="molecule type" value="Genomic_DNA"/>
</dbReference>
<dbReference type="PROSITE" id="PS51257">
    <property type="entry name" value="PROKAR_LIPOPROTEIN"/>
    <property type="match status" value="1"/>
</dbReference>
<protein>
    <submittedName>
        <fullName evidence="2">Uncharacterized protein</fullName>
    </submittedName>
</protein>
<proteinExistence type="predicted"/>
<dbReference type="AlphaFoldDB" id="A0A448BA12"/>
<accession>A0A448BA12</accession>